<comment type="caution">
    <text evidence="2">The sequence shown here is derived from an EMBL/GenBank/DDBJ whole genome shotgun (WGS) entry which is preliminary data.</text>
</comment>
<evidence type="ECO:0000256" key="1">
    <source>
        <dbReference type="SAM" id="MobiDB-lite"/>
    </source>
</evidence>
<reference evidence="2" key="1">
    <citation type="journal article" date="2017" name="Nature">
        <title>The sunflower genome provides insights into oil metabolism, flowering and Asterid evolution.</title>
        <authorList>
            <person name="Badouin H."/>
            <person name="Gouzy J."/>
            <person name="Grassa C.J."/>
            <person name="Murat F."/>
            <person name="Staton S.E."/>
            <person name="Cottret L."/>
            <person name="Lelandais-Briere C."/>
            <person name="Owens G.L."/>
            <person name="Carrere S."/>
            <person name="Mayjonade B."/>
            <person name="Legrand L."/>
            <person name="Gill N."/>
            <person name="Kane N.C."/>
            <person name="Bowers J.E."/>
            <person name="Hubner S."/>
            <person name="Bellec A."/>
            <person name="Berard A."/>
            <person name="Berges H."/>
            <person name="Blanchet N."/>
            <person name="Boniface M.C."/>
            <person name="Brunel D."/>
            <person name="Catrice O."/>
            <person name="Chaidir N."/>
            <person name="Claudel C."/>
            <person name="Donnadieu C."/>
            <person name="Faraut T."/>
            <person name="Fievet G."/>
            <person name="Helmstetter N."/>
            <person name="King M."/>
            <person name="Knapp S.J."/>
            <person name="Lai Z."/>
            <person name="Le Paslier M.C."/>
            <person name="Lippi Y."/>
            <person name="Lorenzon L."/>
            <person name="Mandel J.R."/>
            <person name="Marage G."/>
            <person name="Marchand G."/>
            <person name="Marquand E."/>
            <person name="Bret-Mestries E."/>
            <person name="Morien E."/>
            <person name="Nambeesan S."/>
            <person name="Nguyen T."/>
            <person name="Pegot-Espagnet P."/>
            <person name="Pouilly N."/>
            <person name="Raftis F."/>
            <person name="Sallet E."/>
            <person name="Schiex T."/>
            <person name="Thomas J."/>
            <person name="Vandecasteele C."/>
            <person name="Vares D."/>
            <person name="Vear F."/>
            <person name="Vautrin S."/>
            <person name="Crespi M."/>
            <person name="Mangin B."/>
            <person name="Burke J.M."/>
            <person name="Salse J."/>
            <person name="Munos S."/>
            <person name="Vincourt P."/>
            <person name="Rieseberg L.H."/>
            <person name="Langlade N.B."/>
        </authorList>
    </citation>
    <scope>NUCLEOTIDE SEQUENCE</scope>
    <source>
        <tissue evidence="2">Leaves</tissue>
    </source>
</reference>
<organism evidence="2 3">
    <name type="scientific">Helianthus annuus</name>
    <name type="common">Common sunflower</name>
    <dbReference type="NCBI Taxonomy" id="4232"/>
    <lineage>
        <taxon>Eukaryota</taxon>
        <taxon>Viridiplantae</taxon>
        <taxon>Streptophyta</taxon>
        <taxon>Embryophyta</taxon>
        <taxon>Tracheophyta</taxon>
        <taxon>Spermatophyta</taxon>
        <taxon>Magnoliopsida</taxon>
        <taxon>eudicotyledons</taxon>
        <taxon>Gunneridae</taxon>
        <taxon>Pentapetalae</taxon>
        <taxon>asterids</taxon>
        <taxon>campanulids</taxon>
        <taxon>Asterales</taxon>
        <taxon>Asteraceae</taxon>
        <taxon>Asteroideae</taxon>
        <taxon>Heliantheae alliance</taxon>
        <taxon>Heliantheae</taxon>
        <taxon>Helianthus</taxon>
    </lineage>
</organism>
<keyword evidence="3" id="KW-1185">Reference proteome</keyword>
<accession>A0A9K3EJD0</accession>
<dbReference type="Gramene" id="mRNA:HanXRQr2_Chr13g0599121">
    <property type="protein sequence ID" value="mRNA:HanXRQr2_Chr13g0599121"/>
    <property type="gene ID" value="HanXRQr2_Chr13g0599121"/>
</dbReference>
<feature type="compositionally biased region" description="Polar residues" evidence="1">
    <location>
        <begin position="30"/>
        <end position="48"/>
    </location>
</feature>
<dbReference type="Proteomes" id="UP000215914">
    <property type="component" value="Unassembled WGS sequence"/>
</dbReference>
<feature type="region of interest" description="Disordered" evidence="1">
    <location>
        <begin position="28"/>
        <end position="66"/>
    </location>
</feature>
<reference evidence="2" key="2">
    <citation type="submission" date="2020-06" db="EMBL/GenBank/DDBJ databases">
        <title>Helianthus annuus Genome sequencing and assembly Release 2.</title>
        <authorList>
            <person name="Gouzy J."/>
            <person name="Langlade N."/>
            <person name="Munos S."/>
        </authorList>
    </citation>
    <scope>NUCLEOTIDE SEQUENCE</scope>
    <source>
        <tissue evidence="2">Leaves</tissue>
    </source>
</reference>
<dbReference type="EMBL" id="MNCJ02000328">
    <property type="protein sequence ID" value="KAF5774332.1"/>
    <property type="molecule type" value="Genomic_DNA"/>
</dbReference>
<evidence type="ECO:0000313" key="3">
    <source>
        <dbReference type="Proteomes" id="UP000215914"/>
    </source>
</evidence>
<sequence length="66" mass="7315">MLRRVPCSVLRISRIVLKLQHPIKCPITANPASASKNGESSENDTVNTDPYKVETRKHHASVLGYS</sequence>
<protein>
    <submittedName>
        <fullName evidence="2">Uncharacterized protein</fullName>
    </submittedName>
</protein>
<name>A0A9K3EJD0_HELAN</name>
<evidence type="ECO:0000313" key="2">
    <source>
        <dbReference type="EMBL" id="KAF5774332.1"/>
    </source>
</evidence>
<proteinExistence type="predicted"/>
<gene>
    <name evidence="2" type="ORF">HanXRQr2_Chr13g0599121</name>
</gene>
<dbReference type="AlphaFoldDB" id="A0A9K3EJD0"/>